<dbReference type="PANTHER" id="PTHR48081">
    <property type="entry name" value="AB HYDROLASE SUPERFAMILY PROTEIN C4A8.06C"/>
    <property type="match status" value="1"/>
</dbReference>
<gene>
    <name evidence="5" type="ORF">LX12_003382</name>
</gene>
<dbReference type="PANTHER" id="PTHR48081:SF30">
    <property type="entry name" value="ACETYL-HYDROLASE LIPR-RELATED"/>
    <property type="match status" value="1"/>
</dbReference>
<dbReference type="SUPFAM" id="SSF53474">
    <property type="entry name" value="alpha/beta-Hydrolases"/>
    <property type="match status" value="1"/>
</dbReference>
<evidence type="ECO:0000256" key="2">
    <source>
        <dbReference type="ARBA" id="ARBA00022801"/>
    </source>
</evidence>
<dbReference type="RefSeq" id="WP_253655741.1">
    <property type="nucleotide sequence ID" value="NZ_BAAAOE010000005.1"/>
</dbReference>
<feature type="domain" description="Alpha/beta hydrolase fold-3" evidence="4">
    <location>
        <begin position="86"/>
        <end position="284"/>
    </location>
</feature>
<dbReference type="InterPro" id="IPR050300">
    <property type="entry name" value="GDXG_lipolytic_enzyme"/>
</dbReference>
<evidence type="ECO:0000256" key="1">
    <source>
        <dbReference type="ARBA" id="ARBA00010515"/>
    </source>
</evidence>
<evidence type="ECO:0000313" key="6">
    <source>
        <dbReference type="Proteomes" id="UP001205740"/>
    </source>
</evidence>
<keyword evidence="2" id="KW-0378">Hydrolase</keyword>
<comment type="caution">
    <text evidence="5">The sequence shown here is derived from an EMBL/GenBank/DDBJ whole genome shotgun (WGS) entry which is preliminary data.</text>
</comment>
<protein>
    <submittedName>
        <fullName evidence="5">Acetyl esterase/lipase</fullName>
    </submittedName>
</protein>
<dbReference type="PROSITE" id="PS01174">
    <property type="entry name" value="LIPASE_GDXG_SER"/>
    <property type="match status" value="1"/>
</dbReference>
<dbReference type="Pfam" id="PF07859">
    <property type="entry name" value="Abhydrolase_3"/>
    <property type="match status" value="1"/>
</dbReference>
<evidence type="ECO:0000256" key="3">
    <source>
        <dbReference type="PROSITE-ProRule" id="PRU10038"/>
    </source>
</evidence>
<feature type="active site" evidence="3">
    <location>
        <position position="159"/>
    </location>
</feature>
<dbReference type="Gene3D" id="3.40.50.1820">
    <property type="entry name" value="alpha/beta hydrolase"/>
    <property type="match status" value="1"/>
</dbReference>
<evidence type="ECO:0000313" key="5">
    <source>
        <dbReference type="EMBL" id="MCP2162178.1"/>
    </source>
</evidence>
<dbReference type="Proteomes" id="UP001205740">
    <property type="component" value="Unassembled WGS sequence"/>
</dbReference>
<reference evidence="5 6" key="1">
    <citation type="submission" date="2022-06" db="EMBL/GenBank/DDBJ databases">
        <title>Genomic Encyclopedia of Archaeal and Bacterial Type Strains, Phase II (KMG-II): from individual species to whole genera.</title>
        <authorList>
            <person name="Goeker M."/>
        </authorList>
    </citation>
    <scope>NUCLEOTIDE SEQUENCE [LARGE SCALE GENOMIC DNA]</scope>
    <source>
        <strain evidence="5 6">DSM 45037</strain>
    </source>
</reference>
<evidence type="ECO:0000259" key="4">
    <source>
        <dbReference type="Pfam" id="PF07859"/>
    </source>
</evidence>
<comment type="similarity">
    <text evidence="1">Belongs to the 'GDXG' lipolytic enzyme family.</text>
</comment>
<sequence length="325" mass="35112">MPVITHDNPSRGSYALWFGTRLFIRPLLKYFPLTTQTMRFLYLADAPLALAPKPKGVVGEEIELAGRPAEYIVPSGPSRRDSDTAILYLHGGAFIVCGLATHRSVASRLSRTTSLPVFSLAYRQLPEAGVGTSVNDAYMAYRELILERGYRHVVVAGDSAGGFLAPKVSELAVADGLPAPDAFVGFSPLLDLDLASNPDRSSRSDAYLPKSKMAVLAKLFDRGPIALRGTRRILDLPTEHLAPTLIISAADEMLEADIIELVERIEAAGGIAVCHRFRWQVHAFPVLNGRHPESLEAIAIAGGFIEEAMRSAKAAEFDAARGHAG</sequence>
<organism evidence="5 6">
    <name type="scientific">Williamsia serinedens</name>
    <dbReference type="NCBI Taxonomy" id="391736"/>
    <lineage>
        <taxon>Bacteria</taxon>
        <taxon>Bacillati</taxon>
        <taxon>Actinomycetota</taxon>
        <taxon>Actinomycetes</taxon>
        <taxon>Mycobacteriales</taxon>
        <taxon>Nocardiaceae</taxon>
        <taxon>Williamsia</taxon>
    </lineage>
</organism>
<accession>A0ABT1H4L4</accession>
<dbReference type="InterPro" id="IPR033140">
    <property type="entry name" value="Lipase_GDXG_put_SER_AS"/>
</dbReference>
<dbReference type="InterPro" id="IPR029058">
    <property type="entry name" value="AB_hydrolase_fold"/>
</dbReference>
<keyword evidence="6" id="KW-1185">Reference proteome</keyword>
<name>A0ABT1H4L4_9NOCA</name>
<dbReference type="InterPro" id="IPR013094">
    <property type="entry name" value="AB_hydrolase_3"/>
</dbReference>
<proteinExistence type="inferred from homology"/>
<dbReference type="EMBL" id="JAMTCG010000006">
    <property type="protein sequence ID" value="MCP2162178.1"/>
    <property type="molecule type" value="Genomic_DNA"/>
</dbReference>